<dbReference type="GO" id="GO:0003729">
    <property type="term" value="F:mRNA binding"/>
    <property type="evidence" value="ECO:0007669"/>
    <property type="project" value="TreeGrafter"/>
</dbReference>
<accession>A0A835DR14</accession>
<name>A0A835DR14_TETSI</name>
<feature type="compositionally biased region" description="Basic and acidic residues" evidence="4">
    <location>
        <begin position="967"/>
        <end position="988"/>
    </location>
</feature>
<keyword evidence="7" id="KW-1185">Reference proteome</keyword>
<evidence type="ECO:0000256" key="2">
    <source>
        <dbReference type="ARBA" id="ARBA00022540"/>
    </source>
</evidence>
<dbReference type="Pfam" id="PF02854">
    <property type="entry name" value="MIF4G"/>
    <property type="match status" value="3"/>
</dbReference>
<keyword evidence="2" id="KW-0396">Initiation factor</keyword>
<feature type="region of interest" description="Disordered" evidence="4">
    <location>
        <begin position="1"/>
        <end position="50"/>
    </location>
</feature>
<dbReference type="PANTHER" id="PTHR23253">
    <property type="entry name" value="EUKARYOTIC TRANSLATION INITIATION FACTOR 4 GAMMA"/>
    <property type="match status" value="1"/>
</dbReference>
<dbReference type="Gene3D" id="1.25.40.180">
    <property type="match status" value="3"/>
</dbReference>
<gene>
    <name evidence="6" type="ORF">HHK36_000453</name>
</gene>
<sequence length="1549" mass="176464">MGSIKNRSHPISPNPHEHHEAPRYATELGDSHCTPTYNQSVKLDFPKFDGDNPAGWVDASDYAGSSKSSLKTPREVAKYPENIQSSPPPMVVGPPTTISNWPSQVLKHSVSLKDGISQPGEGIETLGPSETCESVFGSTREHLPDIHPGISDASEALNGSVQMGEGSTNEPLNMSGVGTDFDHLDAVHCSKRDDCTLHEVQLKEEIIGTVERQKTELPEGSKQDNINFGMSVESTYSESLEVGKQTGQDPSLKETNVGNEPGSLGTELKEPDKKAVGCSLEVERTTDNMVRSTTTTYSSDAETGRSSLVSCTVSHEDNTSTLDDGRWSKSPGPFRSGQDLHLEIGHGVTVVGFQPCQGGNLGVLRNPCAHTPAQYVSGILSGPVQFLSSQGGIQQNNLDADQWQCATGIEKGVIPYHKLSQVLHKAEKKYEVGKVSNMEEAKQRQLRAILNKLTPQNFDKLFEQVKEFNTDNAVVLTGAISQFFDNALTEPTFCVMWANFCYFAGELPDFREDNEKISFKRLLVNKCQEEFERGQREQAEANRVEEEGEIKWTEEERKENKTQARRRMLGSIKLIGELYKTSLLTERLIHYCIKTLLGQYPNPHEEDIEALCKLMSTIGELIDHPKAKKHMDAYFVMMTNLSNHMKLSSRVRFMLKDTIDLRKNKWQQKRKVEGPKKMEEVHRDASQGGIQRNNLDADWRERATGIEKRVIPSQKLSQVMHKAKKKYEMGKVSNMEEAKQRQLRAILNKLTPQNFEKLFERVKEVCIDNVVTLDGFTSQIYDRALIEPIFCEIYVNFCFHLSVVLPVFSKDNEKITFKRLILNKCQEEFERGERQQADTNRVEEGEKRTEEEREEKKTQERRRMLGNIRFLGELYKKKMLTERIMHECIKKLLGLYQNPEEEDIEALCKLMSTIGEMIDHPKAEEHMDAYFDMMKKLSNNMKLSYRVRLILKDAIDLRKNKWQQKRKVEGPKKIEQVHRDATQERQEQANRLGRGSVVRCDLCGSTMLSSPNAQMGGFSGLPSQASVYGAQDFGLEDRNSYKSRTLSVPLLWRPIEDDSIAIAPQGGLARRMSIGGQPLVSSVPVADISPSPGDTRRTAAVPNGYSSIEEEERGLEQCPSINLGLRRARTSSEDLIYPGALIKIGTSPAAKWKVAVELPLHLLLPLTHSFPRIIGTLGDDRIEASDSPASGFSAKPTDSSTHRSTRAVPRRKVEELTKMEEVHRDASQGGLQRNNVDGYQWQCATGIQKGLITSPQTLSLLIHKAEKKYEVGTVSNKEEVKQRQLKAILNKLTPQNFDKLFEQVIEVNVDNAVTLTGFISHFFEKALTEPTFCEMWARFCYLLAGELRDFSEDNEKITFKRLLLHKCQEEFERGEREQAEANRVEEDVKIKWTEDEREEEKTQVRRRRLGYFRLIGELYKRMMLTERLMHECIKKLLGQYQNPEEQDTEALCKLVSTVEEMIDHPKAKEYMDAYFDMMTKLSNNMKLSSRMRFMLKDVIDLRKNKWQPRWKVERSKKIEEVHRDASKEGIQRNNLDAYRWQRLLVFRKD</sequence>
<comment type="caution">
    <text evidence="6">The sequence shown here is derived from an EMBL/GenBank/DDBJ whole genome shotgun (WGS) entry which is preliminary data.</text>
</comment>
<evidence type="ECO:0000313" key="6">
    <source>
        <dbReference type="EMBL" id="KAF8412488.1"/>
    </source>
</evidence>
<evidence type="ECO:0000256" key="4">
    <source>
        <dbReference type="SAM" id="MobiDB-lite"/>
    </source>
</evidence>
<evidence type="ECO:0000256" key="1">
    <source>
        <dbReference type="ARBA" id="ARBA00005775"/>
    </source>
</evidence>
<dbReference type="EMBL" id="JABCRI010000001">
    <property type="protein sequence ID" value="KAF8412488.1"/>
    <property type="molecule type" value="Genomic_DNA"/>
</dbReference>
<feature type="region of interest" description="Disordered" evidence="4">
    <location>
        <begin position="967"/>
        <end position="990"/>
    </location>
</feature>
<feature type="region of interest" description="Disordered" evidence="4">
    <location>
        <begin position="238"/>
        <end position="274"/>
    </location>
</feature>
<feature type="compositionally biased region" description="Basic and acidic residues" evidence="4">
    <location>
        <begin position="670"/>
        <end position="685"/>
    </location>
</feature>
<dbReference type="InterPro" id="IPR003890">
    <property type="entry name" value="MIF4G-like_typ-3"/>
</dbReference>
<feature type="region of interest" description="Disordered" evidence="4">
    <location>
        <begin position="832"/>
        <end position="860"/>
    </location>
</feature>
<dbReference type="GO" id="GO:0016281">
    <property type="term" value="C:eukaryotic translation initiation factor 4F complex"/>
    <property type="evidence" value="ECO:0007669"/>
    <property type="project" value="TreeGrafter"/>
</dbReference>
<dbReference type="FunFam" id="1.25.40.180:FF:000024">
    <property type="entry name" value="Eukaryotic translation initiation factor 4G"/>
    <property type="match status" value="3"/>
</dbReference>
<evidence type="ECO:0000313" key="7">
    <source>
        <dbReference type="Proteomes" id="UP000655225"/>
    </source>
</evidence>
<feature type="region of interest" description="Disordered" evidence="4">
    <location>
        <begin position="1185"/>
        <end position="1209"/>
    </location>
</feature>
<dbReference type="SUPFAM" id="SSF48371">
    <property type="entry name" value="ARM repeat"/>
    <property type="match status" value="3"/>
</dbReference>
<reference evidence="6 7" key="1">
    <citation type="submission" date="2020-04" db="EMBL/GenBank/DDBJ databases">
        <title>Plant Genome Project.</title>
        <authorList>
            <person name="Zhang R.-G."/>
        </authorList>
    </citation>
    <scope>NUCLEOTIDE SEQUENCE [LARGE SCALE GENOMIC DNA]</scope>
    <source>
        <strain evidence="6">YNK0</strain>
        <tissue evidence="6">Leaf</tissue>
    </source>
</reference>
<keyword evidence="3" id="KW-0648">Protein biosynthesis</keyword>
<dbReference type="OrthoDB" id="1194272at2759"/>
<protein>
    <recommendedName>
        <fullName evidence="5">MIF4G domain-containing protein</fullName>
    </recommendedName>
</protein>
<feature type="compositionally biased region" description="Polar residues" evidence="4">
    <location>
        <begin position="245"/>
        <end position="258"/>
    </location>
</feature>
<feature type="domain" description="MIF4G" evidence="5">
    <location>
        <begin position="443"/>
        <end position="665"/>
    </location>
</feature>
<dbReference type="Proteomes" id="UP000655225">
    <property type="component" value="Unassembled WGS sequence"/>
</dbReference>
<dbReference type="SMART" id="SM00543">
    <property type="entry name" value="MIF4G"/>
    <property type="match status" value="3"/>
</dbReference>
<feature type="region of interest" description="Disordered" evidence="4">
    <location>
        <begin position="666"/>
        <end position="685"/>
    </location>
</feature>
<dbReference type="GO" id="GO:0003743">
    <property type="term" value="F:translation initiation factor activity"/>
    <property type="evidence" value="ECO:0007669"/>
    <property type="project" value="UniProtKB-KW"/>
</dbReference>
<organism evidence="6 7">
    <name type="scientific">Tetracentron sinense</name>
    <name type="common">Spur-leaf</name>
    <dbReference type="NCBI Taxonomy" id="13715"/>
    <lineage>
        <taxon>Eukaryota</taxon>
        <taxon>Viridiplantae</taxon>
        <taxon>Streptophyta</taxon>
        <taxon>Embryophyta</taxon>
        <taxon>Tracheophyta</taxon>
        <taxon>Spermatophyta</taxon>
        <taxon>Magnoliopsida</taxon>
        <taxon>Trochodendrales</taxon>
        <taxon>Trochodendraceae</taxon>
        <taxon>Tetracentron</taxon>
    </lineage>
</organism>
<feature type="domain" description="MIF4G" evidence="5">
    <location>
        <begin position="740"/>
        <end position="961"/>
    </location>
</feature>
<comment type="similarity">
    <text evidence="1">Belongs to the eukaryotic initiation factor 4G family.</text>
</comment>
<evidence type="ECO:0000259" key="5">
    <source>
        <dbReference type="SMART" id="SM00543"/>
    </source>
</evidence>
<feature type="domain" description="MIF4G" evidence="5">
    <location>
        <begin position="1282"/>
        <end position="1505"/>
    </location>
</feature>
<evidence type="ECO:0000256" key="3">
    <source>
        <dbReference type="ARBA" id="ARBA00022917"/>
    </source>
</evidence>
<proteinExistence type="inferred from homology"/>
<dbReference type="PANTHER" id="PTHR23253:SF9">
    <property type="entry name" value="EUKARYOTIC TRANSLATION INITIATION FACTOR 4 GAMMA 2"/>
    <property type="match status" value="1"/>
</dbReference>
<dbReference type="InterPro" id="IPR016024">
    <property type="entry name" value="ARM-type_fold"/>
</dbReference>